<dbReference type="Proteomes" id="UP000051820">
    <property type="component" value="Unassembled WGS sequence"/>
</dbReference>
<keyword evidence="13 19" id="KW-0342">GTP-binding</keyword>
<dbReference type="PANTHER" id="PTHR21327:SF18">
    <property type="entry name" value="3,4-DIHYDROXY-2-BUTANONE 4-PHOSPHATE SYNTHASE"/>
    <property type="match status" value="1"/>
</dbReference>
<dbReference type="GO" id="GO:0030145">
    <property type="term" value="F:manganese ion binding"/>
    <property type="evidence" value="ECO:0007669"/>
    <property type="project" value="UniProtKB-UniRule"/>
</dbReference>
<dbReference type="PANTHER" id="PTHR21327">
    <property type="entry name" value="GTP CYCLOHYDROLASE II-RELATED"/>
    <property type="match status" value="1"/>
</dbReference>
<keyword evidence="11 19" id="KW-0862">Zinc</keyword>
<keyword evidence="9 19" id="KW-0547">Nucleotide-binding</keyword>
<dbReference type="PATRIC" id="fig|1423807.3.peg.2564"/>
<dbReference type="EC" id="3.5.4.25" evidence="19"/>
<feature type="binding site" evidence="19">
    <location>
        <position position="274"/>
    </location>
    <ligand>
        <name>Zn(2+)</name>
        <dbReference type="ChEBI" id="CHEBI:29105"/>
        <note>catalytic</note>
    </ligand>
</feature>
<evidence type="ECO:0000256" key="10">
    <source>
        <dbReference type="ARBA" id="ARBA00022801"/>
    </source>
</evidence>
<dbReference type="OrthoDB" id="9793111at2"/>
<evidence type="ECO:0000256" key="18">
    <source>
        <dbReference type="ARBA" id="ARBA00049295"/>
    </source>
</evidence>
<evidence type="ECO:0000256" key="19">
    <source>
        <dbReference type="HAMAP-Rule" id="MF_00179"/>
    </source>
</evidence>
<dbReference type="Pfam" id="PF00926">
    <property type="entry name" value="DHBP_synthase"/>
    <property type="match status" value="1"/>
</dbReference>
<comment type="similarity">
    <text evidence="20">Belongs to the DHBP synthase family.</text>
</comment>
<dbReference type="STRING" id="1423807.FD16_GL002480"/>
<comment type="function">
    <text evidence="17 19">Catalyzes the conversion of GTP to 2,5-diamino-6-ribosylamino-4(3H)-pyrimidinone 5'-phosphate (DARP), formate and pyrophosphate.</text>
</comment>
<comment type="catalytic activity">
    <reaction evidence="1 20">
        <text>D-ribulose 5-phosphate = (2S)-2-hydroxy-3-oxobutyl phosphate + formate + H(+)</text>
        <dbReference type="Rhea" id="RHEA:18457"/>
        <dbReference type="ChEBI" id="CHEBI:15378"/>
        <dbReference type="ChEBI" id="CHEBI:15740"/>
        <dbReference type="ChEBI" id="CHEBI:58121"/>
        <dbReference type="ChEBI" id="CHEBI:58830"/>
        <dbReference type="EC" id="4.1.99.12"/>
    </reaction>
</comment>
<dbReference type="eggNOG" id="COG0108">
    <property type="taxonomic scope" value="Bacteria"/>
</dbReference>
<dbReference type="GO" id="GO:0000287">
    <property type="term" value="F:magnesium ion binding"/>
    <property type="evidence" value="ECO:0007669"/>
    <property type="project" value="UniProtKB-UniRule"/>
</dbReference>
<dbReference type="EMBL" id="AZGF01000009">
    <property type="protein sequence ID" value="KRM12295.1"/>
    <property type="molecule type" value="Genomic_DNA"/>
</dbReference>
<dbReference type="AlphaFoldDB" id="A0A0R1W3N6"/>
<keyword evidence="16" id="KW-0511">Multifunctional enzyme</keyword>
<evidence type="ECO:0000256" key="2">
    <source>
        <dbReference type="ARBA" id="ARBA00001936"/>
    </source>
</evidence>
<comment type="catalytic activity">
    <reaction evidence="18 19">
        <text>GTP + 4 H2O = 2,5-diamino-6-hydroxy-4-(5-phosphoribosylamino)-pyrimidine + formate + 2 phosphate + 3 H(+)</text>
        <dbReference type="Rhea" id="RHEA:23704"/>
        <dbReference type="ChEBI" id="CHEBI:15377"/>
        <dbReference type="ChEBI" id="CHEBI:15378"/>
        <dbReference type="ChEBI" id="CHEBI:15740"/>
        <dbReference type="ChEBI" id="CHEBI:37565"/>
        <dbReference type="ChEBI" id="CHEBI:43474"/>
        <dbReference type="ChEBI" id="CHEBI:58614"/>
        <dbReference type="EC" id="3.5.4.25"/>
    </reaction>
</comment>
<evidence type="ECO:0000256" key="8">
    <source>
        <dbReference type="ARBA" id="ARBA00022723"/>
    </source>
</evidence>
<name>A0A0R1W3N6_9LACO</name>
<comment type="caution">
    <text evidence="22">The sequence shown here is derived from an EMBL/GenBank/DDBJ whole genome shotgun (WGS) entry which is preliminary data.</text>
</comment>
<feature type="binding site" evidence="19">
    <location>
        <begin position="299"/>
        <end position="301"/>
    </location>
    <ligand>
        <name>GTP</name>
        <dbReference type="ChEBI" id="CHEBI:37565"/>
    </ligand>
</feature>
<evidence type="ECO:0000256" key="14">
    <source>
        <dbReference type="ARBA" id="ARBA00023211"/>
    </source>
</evidence>
<dbReference type="EC" id="4.1.99.12" evidence="20"/>
<dbReference type="CDD" id="cd00641">
    <property type="entry name" value="GTP_cyclohydro2"/>
    <property type="match status" value="1"/>
</dbReference>
<feature type="active site" description="Proton acceptor" evidence="19">
    <location>
        <position position="333"/>
    </location>
</feature>
<keyword evidence="23" id="KW-1185">Reference proteome</keyword>
<organism evidence="22 23">
    <name type="scientific">Paucilactobacillus suebicus DSM 5007 = KCTC 3549</name>
    <dbReference type="NCBI Taxonomy" id="1423807"/>
    <lineage>
        <taxon>Bacteria</taxon>
        <taxon>Bacillati</taxon>
        <taxon>Bacillota</taxon>
        <taxon>Bacilli</taxon>
        <taxon>Lactobacillales</taxon>
        <taxon>Lactobacillaceae</taxon>
        <taxon>Paucilactobacillus</taxon>
    </lineage>
</organism>
<evidence type="ECO:0000256" key="1">
    <source>
        <dbReference type="ARBA" id="ARBA00000141"/>
    </source>
</evidence>
<comment type="cofactor">
    <cofactor evidence="20">
        <name>Mg(2+)</name>
        <dbReference type="ChEBI" id="CHEBI:18420"/>
    </cofactor>
    <cofactor evidence="20">
        <name>Mn(2+)</name>
        <dbReference type="ChEBI" id="CHEBI:29035"/>
    </cofactor>
    <text evidence="20">Binds 2 divalent metal cations per subunit. Magnesium or manganese.</text>
</comment>
<dbReference type="InterPro" id="IPR036144">
    <property type="entry name" value="RibA-like_sf"/>
</dbReference>
<evidence type="ECO:0000256" key="15">
    <source>
        <dbReference type="ARBA" id="ARBA00023239"/>
    </source>
</evidence>
<dbReference type="Gene3D" id="3.40.50.10990">
    <property type="entry name" value="GTP cyclohydrolase II"/>
    <property type="match status" value="1"/>
</dbReference>
<feature type="domain" description="GTP cyclohydrolase II" evidence="21">
    <location>
        <begin position="215"/>
        <end position="375"/>
    </location>
</feature>
<feature type="binding site" evidence="19">
    <location>
        <position position="321"/>
    </location>
    <ligand>
        <name>GTP</name>
        <dbReference type="ChEBI" id="CHEBI:37565"/>
    </ligand>
</feature>
<feature type="binding site" evidence="19">
    <location>
        <position position="356"/>
    </location>
    <ligand>
        <name>GTP</name>
        <dbReference type="ChEBI" id="CHEBI:37565"/>
    </ligand>
</feature>
<feature type="active site" description="Nucleophile" evidence="19">
    <location>
        <position position="335"/>
    </location>
</feature>
<accession>A0A0R1W3N6</accession>
<dbReference type="InterPro" id="IPR017945">
    <property type="entry name" value="DHBP_synth_RibB-like_a/b_dom"/>
</dbReference>
<evidence type="ECO:0000256" key="17">
    <source>
        <dbReference type="ARBA" id="ARBA00043932"/>
    </source>
</evidence>
<comment type="pathway">
    <text evidence="5 20">Cofactor biosynthesis; riboflavin biosynthesis; 2-hydroxy-3-oxobutyl phosphate from D-ribulose 5-phosphate: step 1/1.</text>
</comment>
<comment type="cofactor">
    <cofactor evidence="2">
        <name>Mn(2+)</name>
        <dbReference type="ChEBI" id="CHEBI:29035"/>
    </cofactor>
</comment>
<evidence type="ECO:0000313" key="23">
    <source>
        <dbReference type="Proteomes" id="UP000051820"/>
    </source>
</evidence>
<evidence type="ECO:0000256" key="5">
    <source>
        <dbReference type="ARBA" id="ARBA00004904"/>
    </source>
</evidence>
<evidence type="ECO:0000256" key="11">
    <source>
        <dbReference type="ARBA" id="ARBA00022833"/>
    </source>
</evidence>
<dbReference type="GO" id="GO:0005829">
    <property type="term" value="C:cytosol"/>
    <property type="evidence" value="ECO:0007669"/>
    <property type="project" value="TreeGrafter"/>
</dbReference>
<sequence length="405" mass="45114">MTVEQLNLKIERAIETLQRGELVIVTDSERREAEGDMVGLAQYVTGEKVNMMVNKARGLLCVPMAEEYAKRLGLTPMISNATDAFGTAFTVSTDAKKTSTGISAFDRALTIRRLADINSGWDDFYHPGHIFPLIAKNHGVLERDGHTEAAVDLAKIAGASPVGYICEILKKDGQMARRKDLKAFAEGMQMPMISIEEIKMYRFVHDLDVAKSITKVKLPTKYGNFDLEAFETNDSNEPTLLISKGEIECSQNLLLRIHSECLTGDVLGSMRCDCGEQLDTALREIEANGSGAVIYLRQEGRGIGLANKLKAYKLQEQGYDTVEANIHLGFEPDERHYGLVAAILHKKGIKTVELMTNNPDKINQLENMGIKVSSRRAIEMSAHEEDLNYLKTKKRKLNHILKEVN</sequence>
<comment type="function">
    <text evidence="3 20">Catalyzes the conversion of D-ribulose 5-phosphate to formate and 3,4-dihydroxy-2-butanone 4-phosphate.</text>
</comment>
<dbReference type="GO" id="GO:0008686">
    <property type="term" value="F:3,4-dihydroxy-2-butanone-4-phosphate synthase activity"/>
    <property type="evidence" value="ECO:0007669"/>
    <property type="project" value="UniProtKB-UniRule"/>
</dbReference>
<evidence type="ECO:0000313" key="22">
    <source>
        <dbReference type="EMBL" id="KRM12295.1"/>
    </source>
</evidence>
<dbReference type="NCBIfam" id="TIGR00506">
    <property type="entry name" value="ribB"/>
    <property type="match status" value="1"/>
</dbReference>
<dbReference type="UniPathway" id="UPA00275">
    <property type="reaction ID" value="UER00399"/>
</dbReference>
<feature type="binding site" evidence="19">
    <location>
        <position position="272"/>
    </location>
    <ligand>
        <name>Zn(2+)</name>
        <dbReference type="ChEBI" id="CHEBI:29105"/>
        <note>catalytic</note>
    </ligand>
</feature>
<dbReference type="HAMAP" id="MF_00179">
    <property type="entry name" value="RibA"/>
    <property type="match status" value="1"/>
</dbReference>
<reference evidence="22 23" key="1">
    <citation type="journal article" date="2015" name="Genome Announc.">
        <title>Expanding the biotechnology potential of lactobacilli through comparative genomics of 213 strains and associated genera.</title>
        <authorList>
            <person name="Sun Z."/>
            <person name="Harris H.M."/>
            <person name="McCann A."/>
            <person name="Guo C."/>
            <person name="Argimon S."/>
            <person name="Zhang W."/>
            <person name="Yang X."/>
            <person name="Jeffery I.B."/>
            <person name="Cooney J.C."/>
            <person name="Kagawa T.F."/>
            <person name="Liu W."/>
            <person name="Song Y."/>
            <person name="Salvetti E."/>
            <person name="Wrobel A."/>
            <person name="Rasinkangas P."/>
            <person name="Parkhill J."/>
            <person name="Rea M.C."/>
            <person name="O'Sullivan O."/>
            <person name="Ritari J."/>
            <person name="Douillard F.P."/>
            <person name="Paul Ross R."/>
            <person name="Yang R."/>
            <person name="Briner A.E."/>
            <person name="Felis G.E."/>
            <person name="de Vos W.M."/>
            <person name="Barrangou R."/>
            <person name="Klaenhammer T.R."/>
            <person name="Caufield P.W."/>
            <person name="Cui Y."/>
            <person name="Zhang H."/>
            <person name="O'Toole P.W."/>
        </authorList>
    </citation>
    <scope>NUCLEOTIDE SEQUENCE [LARGE SCALE GENOMIC DNA]</scope>
    <source>
        <strain evidence="22 23">DSM 5007</strain>
    </source>
</reference>
<keyword evidence="14 20" id="KW-0464">Manganese</keyword>
<evidence type="ECO:0000256" key="3">
    <source>
        <dbReference type="ARBA" id="ARBA00002284"/>
    </source>
</evidence>
<dbReference type="Pfam" id="PF00925">
    <property type="entry name" value="GTP_cyclohydro2"/>
    <property type="match status" value="1"/>
</dbReference>
<feature type="binding site" evidence="19">
    <location>
        <begin position="256"/>
        <end position="260"/>
    </location>
    <ligand>
        <name>GTP</name>
        <dbReference type="ChEBI" id="CHEBI:37565"/>
    </ligand>
</feature>
<evidence type="ECO:0000256" key="20">
    <source>
        <dbReference type="HAMAP-Rule" id="MF_00180"/>
    </source>
</evidence>
<dbReference type="SUPFAM" id="SSF142695">
    <property type="entry name" value="RibA-like"/>
    <property type="match status" value="1"/>
</dbReference>
<evidence type="ECO:0000256" key="12">
    <source>
        <dbReference type="ARBA" id="ARBA00022842"/>
    </source>
</evidence>
<feature type="site" description="Essential for catalytic activity" evidence="20">
    <location>
        <position position="129"/>
    </location>
</feature>
<gene>
    <name evidence="19" type="primary">ribA</name>
    <name evidence="20" type="synonym">ribB</name>
    <name evidence="22" type="ORF">FD16_GL002480</name>
</gene>
<dbReference type="GO" id="GO:0003935">
    <property type="term" value="F:GTP cyclohydrolase II activity"/>
    <property type="evidence" value="ECO:0007669"/>
    <property type="project" value="UniProtKB-UniRule"/>
</dbReference>
<evidence type="ECO:0000256" key="6">
    <source>
        <dbReference type="ARBA" id="ARBA00005520"/>
    </source>
</evidence>
<dbReference type="FunFam" id="3.40.50.10990:FF:000001">
    <property type="entry name" value="Riboflavin biosynthesis protein RibBA"/>
    <property type="match status" value="1"/>
</dbReference>
<dbReference type="GO" id="GO:0005525">
    <property type="term" value="F:GTP binding"/>
    <property type="evidence" value="ECO:0007669"/>
    <property type="project" value="UniProtKB-KW"/>
</dbReference>
<dbReference type="eggNOG" id="COG0807">
    <property type="taxonomic scope" value="Bacteria"/>
</dbReference>
<dbReference type="NCBIfam" id="NF001591">
    <property type="entry name" value="PRK00393.1"/>
    <property type="match status" value="1"/>
</dbReference>
<dbReference type="PIRSF" id="PIRSF001259">
    <property type="entry name" value="RibA"/>
    <property type="match status" value="1"/>
</dbReference>
<keyword evidence="12 20" id="KW-0460">Magnesium</keyword>
<proteinExistence type="inferred from homology"/>
<comment type="similarity">
    <text evidence="19">Belongs to the GTP cyclohydrolase II family.</text>
</comment>
<evidence type="ECO:0000256" key="13">
    <source>
        <dbReference type="ARBA" id="ARBA00023134"/>
    </source>
</evidence>
<dbReference type="InterPro" id="IPR000422">
    <property type="entry name" value="DHBP_synthase_RibB"/>
</dbReference>
<dbReference type="SUPFAM" id="SSF55821">
    <property type="entry name" value="YrdC/RibB"/>
    <property type="match status" value="1"/>
</dbReference>
<evidence type="ECO:0000259" key="21">
    <source>
        <dbReference type="Pfam" id="PF00925"/>
    </source>
</evidence>
<protein>
    <recommendedName>
        <fullName evidence="19 20">Multifunctional fusion protein</fullName>
    </recommendedName>
    <domain>
        <recommendedName>
            <fullName evidence="19">GTP cyclohydrolase-2</fullName>
            <ecNumber evidence="19">3.5.4.25</ecNumber>
        </recommendedName>
        <alternativeName>
            <fullName evidence="19">GTP cyclohydrolase II</fullName>
        </alternativeName>
    </domain>
    <domain>
        <recommendedName>
            <fullName evidence="20">3,4-dihydroxy-2-butanone 4-phosphate synthase</fullName>
            <shortName evidence="20">DHBP synthase</shortName>
            <ecNumber evidence="20">4.1.99.12</ecNumber>
        </recommendedName>
    </domain>
</protein>
<comment type="cofactor">
    <cofactor evidence="19">
        <name>Zn(2+)</name>
        <dbReference type="ChEBI" id="CHEBI:29105"/>
    </cofactor>
    <text evidence="19">Binds 1 zinc ion per subunit.</text>
</comment>
<dbReference type="FunFam" id="3.90.870.10:FF:000001">
    <property type="entry name" value="Riboflavin biosynthesis protein RibBA"/>
    <property type="match status" value="1"/>
</dbReference>
<feature type="binding site" evidence="20">
    <location>
        <position position="36"/>
    </location>
    <ligand>
        <name>D-ribulose 5-phosphate</name>
        <dbReference type="ChEBI" id="CHEBI:58121"/>
    </ligand>
</feature>
<keyword evidence="8 20" id="KW-0479">Metal-binding</keyword>
<dbReference type="GO" id="GO:0008270">
    <property type="term" value="F:zinc ion binding"/>
    <property type="evidence" value="ECO:0007669"/>
    <property type="project" value="UniProtKB-UniRule"/>
</dbReference>
<feature type="binding site" evidence="20">
    <location>
        <position position="32"/>
    </location>
    <ligand>
        <name>Mg(2+)</name>
        <dbReference type="ChEBI" id="CHEBI:18420"/>
        <label>2</label>
    </ligand>
</feature>
<feature type="binding site" evidence="19">
    <location>
        <position position="261"/>
    </location>
    <ligand>
        <name>Zn(2+)</name>
        <dbReference type="ChEBI" id="CHEBI:29105"/>
        <note>catalytic</note>
    </ligand>
</feature>
<dbReference type="GO" id="GO:0009231">
    <property type="term" value="P:riboflavin biosynthetic process"/>
    <property type="evidence" value="ECO:0007669"/>
    <property type="project" value="UniProtKB-UniRule"/>
</dbReference>
<evidence type="ECO:0000256" key="4">
    <source>
        <dbReference type="ARBA" id="ARBA00004853"/>
    </source>
</evidence>
<dbReference type="HAMAP" id="MF_00180">
    <property type="entry name" value="RibB"/>
    <property type="match status" value="1"/>
</dbReference>
<feature type="binding site" evidence="20">
    <location>
        <position position="32"/>
    </location>
    <ligand>
        <name>Mg(2+)</name>
        <dbReference type="ChEBI" id="CHEBI:18420"/>
        <label>1</label>
    </ligand>
</feature>
<comment type="similarity">
    <text evidence="6">In the N-terminal section; belongs to the DHBP synthase family.</text>
</comment>
<feature type="site" description="Essential for catalytic activity" evidence="20">
    <location>
        <position position="167"/>
    </location>
</feature>
<dbReference type="Gene3D" id="3.90.870.10">
    <property type="entry name" value="DHBP synthase"/>
    <property type="match status" value="1"/>
</dbReference>
<keyword evidence="15 20" id="KW-0456">Lyase</keyword>
<feature type="binding site" evidence="20">
    <location>
        <position position="146"/>
    </location>
    <ligand>
        <name>Mg(2+)</name>
        <dbReference type="ChEBI" id="CHEBI:18420"/>
        <label>2</label>
    </ligand>
</feature>
<dbReference type="NCBIfam" id="TIGR00505">
    <property type="entry name" value="ribA"/>
    <property type="match status" value="1"/>
</dbReference>
<feature type="binding site" evidence="20">
    <location>
        <begin position="143"/>
        <end position="147"/>
    </location>
    <ligand>
        <name>D-ribulose 5-phosphate</name>
        <dbReference type="ChEBI" id="CHEBI:58121"/>
    </ligand>
</feature>
<evidence type="ECO:0000256" key="7">
    <source>
        <dbReference type="ARBA" id="ARBA00022619"/>
    </source>
</evidence>
<feature type="binding site" evidence="20">
    <location>
        <begin position="31"/>
        <end position="32"/>
    </location>
    <ligand>
        <name>D-ribulose 5-phosphate</name>
        <dbReference type="ChEBI" id="CHEBI:58121"/>
    </ligand>
</feature>
<dbReference type="InterPro" id="IPR032677">
    <property type="entry name" value="GTP_cyclohydro_II"/>
</dbReference>
<dbReference type="InterPro" id="IPR000926">
    <property type="entry name" value="RibA"/>
</dbReference>
<evidence type="ECO:0000256" key="9">
    <source>
        <dbReference type="ARBA" id="ARBA00022741"/>
    </source>
</evidence>
<keyword evidence="10 19" id="KW-0378">Hydrolase</keyword>
<evidence type="ECO:0000256" key="16">
    <source>
        <dbReference type="ARBA" id="ARBA00023268"/>
    </source>
</evidence>
<dbReference type="RefSeq" id="WP_010621810.1">
    <property type="nucleotide sequence ID" value="NZ_AZGF01000009.1"/>
</dbReference>
<comment type="pathway">
    <text evidence="4 19">Cofactor biosynthesis; riboflavin biosynthesis; 5-amino-6-(D-ribitylamino)uracil from GTP: step 1/4.</text>
</comment>
<comment type="subunit">
    <text evidence="20">Homodimer.</text>
</comment>
<keyword evidence="7 20" id="KW-0686">Riboflavin biosynthesis</keyword>
<feature type="binding site" evidence="19">
    <location>
        <position position="361"/>
    </location>
    <ligand>
        <name>GTP</name>
        <dbReference type="ChEBI" id="CHEBI:37565"/>
    </ligand>
</feature>
<feature type="binding site" evidence="19">
    <location>
        <position position="277"/>
    </location>
    <ligand>
        <name>GTP</name>
        <dbReference type="ChEBI" id="CHEBI:37565"/>
    </ligand>
</feature>